<evidence type="ECO:0000256" key="3">
    <source>
        <dbReference type="ARBA" id="ARBA00022679"/>
    </source>
</evidence>
<dbReference type="PROSITE" id="PS51686">
    <property type="entry name" value="SAM_MT_RSMB_NOP"/>
    <property type="match status" value="1"/>
</dbReference>
<dbReference type="InterPro" id="IPR006027">
    <property type="entry name" value="NusB_RsmB_TIM44"/>
</dbReference>
<proteinExistence type="inferred from homology"/>
<feature type="binding site" evidence="7">
    <location>
        <position position="360"/>
    </location>
    <ligand>
        <name>S-adenosyl-L-methionine</name>
        <dbReference type="ChEBI" id="CHEBI:59789"/>
    </ligand>
</feature>
<dbReference type="PANTHER" id="PTHR22807">
    <property type="entry name" value="NOP2 YEAST -RELATED NOL1/NOP2/FMU SUN DOMAIN-CONTAINING"/>
    <property type="match status" value="1"/>
</dbReference>
<evidence type="ECO:0000256" key="8">
    <source>
        <dbReference type="SAM" id="MobiDB-lite"/>
    </source>
</evidence>
<dbReference type="GO" id="GO:0006355">
    <property type="term" value="P:regulation of DNA-templated transcription"/>
    <property type="evidence" value="ECO:0007669"/>
    <property type="project" value="InterPro"/>
</dbReference>
<dbReference type="InterPro" id="IPR035926">
    <property type="entry name" value="NusB-like_sf"/>
</dbReference>
<gene>
    <name evidence="10" type="ORF">F4561_001732</name>
</gene>
<feature type="binding site" evidence="7">
    <location>
        <begin position="291"/>
        <end position="297"/>
    </location>
    <ligand>
        <name>S-adenosyl-L-methionine</name>
        <dbReference type="ChEBI" id="CHEBI:59789"/>
    </ligand>
</feature>
<protein>
    <submittedName>
        <fullName evidence="10">16S rRNA (Cytosine967-C5)-methyltransferase</fullName>
        <ecNumber evidence="10">2.1.1.176</ecNumber>
    </submittedName>
</protein>
<evidence type="ECO:0000256" key="7">
    <source>
        <dbReference type="PROSITE-ProRule" id="PRU01023"/>
    </source>
</evidence>
<dbReference type="InterPro" id="IPR029063">
    <property type="entry name" value="SAM-dependent_MTases_sf"/>
</dbReference>
<dbReference type="PROSITE" id="PS01153">
    <property type="entry name" value="NOL1_NOP2_SUN"/>
    <property type="match status" value="1"/>
</dbReference>
<evidence type="ECO:0000256" key="2">
    <source>
        <dbReference type="ARBA" id="ARBA00022603"/>
    </source>
</evidence>
<dbReference type="RefSeq" id="WP_184576417.1">
    <property type="nucleotide sequence ID" value="NZ_JACHJT010000001.1"/>
</dbReference>
<feature type="region of interest" description="Disordered" evidence="8">
    <location>
        <begin position="1"/>
        <end position="28"/>
    </location>
</feature>
<dbReference type="InterPro" id="IPR001678">
    <property type="entry name" value="MeTrfase_RsmB-F_NOP2_dom"/>
</dbReference>
<dbReference type="InterPro" id="IPR018314">
    <property type="entry name" value="RsmB/NOL1/NOP2-like_CS"/>
</dbReference>
<feature type="domain" description="SAM-dependent MTase RsmB/NOP-type" evidence="9">
    <location>
        <begin position="190"/>
        <end position="475"/>
    </location>
</feature>
<dbReference type="Gene3D" id="3.40.50.150">
    <property type="entry name" value="Vaccinia Virus protein VP39"/>
    <property type="match status" value="1"/>
</dbReference>
<dbReference type="CDD" id="cd02440">
    <property type="entry name" value="AdoMet_MTases"/>
    <property type="match status" value="1"/>
</dbReference>
<dbReference type="PANTHER" id="PTHR22807:SF53">
    <property type="entry name" value="RIBOSOMAL RNA SMALL SUBUNIT METHYLTRANSFERASE B-RELATED"/>
    <property type="match status" value="1"/>
</dbReference>
<comment type="function">
    <text evidence="6">May act as RNA methyltransferase.</text>
</comment>
<evidence type="ECO:0000313" key="10">
    <source>
        <dbReference type="EMBL" id="MBB4930912.1"/>
    </source>
</evidence>
<keyword evidence="5 7" id="KW-0694">RNA-binding</keyword>
<evidence type="ECO:0000256" key="1">
    <source>
        <dbReference type="ARBA" id="ARBA00007494"/>
    </source>
</evidence>
<reference evidence="10 11" key="1">
    <citation type="submission" date="2020-08" db="EMBL/GenBank/DDBJ databases">
        <title>Sequencing the genomes of 1000 actinobacteria strains.</title>
        <authorList>
            <person name="Klenk H.-P."/>
        </authorList>
    </citation>
    <scope>NUCLEOTIDE SEQUENCE [LARGE SCALE GENOMIC DNA]</scope>
    <source>
        <strain evidence="10 11">DSM 102030</strain>
    </source>
</reference>
<dbReference type="GO" id="GO:0008173">
    <property type="term" value="F:RNA methyltransferase activity"/>
    <property type="evidence" value="ECO:0007669"/>
    <property type="project" value="InterPro"/>
</dbReference>
<dbReference type="EC" id="2.1.1.176" evidence="10"/>
<feature type="binding site" evidence="7">
    <location>
        <position position="343"/>
    </location>
    <ligand>
        <name>S-adenosyl-L-methionine</name>
        <dbReference type="ChEBI" id="CHEBI:59789"/>
    </ligand>
</feature>
<dbReference type="EMBL" id="JACHJT010000001">
    <property type="protein sequence ID" value="MBB4930912.1"/>
    <property type="molecule type" value="Genomic_DNA"/>
</dbReference>
<evidence type="ECO:0000313" key="11">
    <source>
        <dbReference type="Proteomes" id="UP000523007"/>
    </source>
</evidence>
<dbReference type="PRINTS" id="PR02008">
    <property type="entry name" value="RCMTFAMILY"/>
</dbReference>
<comment type="caution">
    <text evidence="10">The sequence shown here is derived from an EMBL/GenBank/DDBJ whole genome shotgun (WGS) entry which is preliminary data.</text>
</comment>
<keyword evidence="4 7" id="KW-0949">S-adenosyl-L-methionine</keyword>
<feature type="active site" description="Nucleophile" evidence="7">
    <location>
        <position position="413"/>
    </location>
</feature>
<name>A0A7W7W1F6_9ACTN</name>
<sequence>MPYQSRSGHRPARRDSKGGGRGTGPDPARRVAYDVLKAVHDRDAYANLLLPSMLRERKLAGRDAALATELSYGTLRHQGSYDAILDACVDRSISSVDSDVLPILRLGAHQLLNTKIPPHAAVSATITLARRVVGTHRARFANAVLRKVAARDLGEWLDIVAPDGGTDLVGHLAVTHSHPRWIVEALAEALGEDPAGGLAETERLLVAHNERPQVTLVAKPGRASIADLVNSGAVPARFSPYGVYLPEGDPALLREVKQQRAAVQDEASQLVALALSRVGLDGGDAHWLDACAGPGGKAALLAGLAGKRGARLVAAELQPARARLVAGAVRRSVRDAGRTVVADSTRPPWRAGSFDRVLVDAPCTGLGALRRRPEARWRRDAGSAAELVPLQRSLLDRALDATRPGGVVAYVTCSPHLAETRGVVGEVLAERSDVTVLRAADYLDDVPGLAVGDYAQFWPHRHGTDAMFLALLRRRSG</sequence>
<dbReference type="GO" id="GO:0003723">
    <property type="term" value="F:RNA binding"/>
    <property type="evidence" value="ECO:0007669"/>
    <property type="project" value="UniProtKB-UniRule"/>
</dbReference>
<dbReference type="FunFam" id="3.40.50.150:FF:000257">
    <property type="entry name" value="16S rRNA methyltransferase"/>
    <property type="match status" value="1"/>
</dbReference>
<dbReference type="GO" id="GO:0001510">
    <property type="term" value="P:RNA methylation"/>
    <property type="evidence" value="ECO:0007669"/>
    <property type="project" value="InterPro"/>
</dbReference>
<evidence type="ECO:0000256" key="6">
    <source>
        <dbReference type="ARBA" id="ARBA00059465"/>
    </source>
</evidence>
<dbReference type="InterPro" id="IPR023267">
    <property type="entry name" value="RCMT"/>
</dbReference>
<evidence type="ECO:0000256" key="5">
    <source>
        <dbReference type="ARBA" id="ARBA00022884"/>
    </source>
</evidence>
<dbReference type="AlphaFoldDB" id="A0A7W7W1F6"/>
<dbReference type="SUPFAM" id="SSF48013">
    <property type="entry name" value="NusB-like"/>
    <property type="match status" value="1"/>
</dbReference>
<evidence type="ECO:0000259" key="9">
    <source>
        <dbReference type="PROSITE" id="PS51686"/>
    </source>
</evidence>
<dbReference type="SUPFAM" id="SSF53335">
    <property type="entry name" value="S-adenosyl-L-methionine-dependent methyltransferases"/>
    <property type="match status" value="1"/>
</dbReference>
<dbReference type="Proteomes" id="UP000523007">
    <property type="component" value="Unassembled WGS sequence"/>
</dbReference>
<dbReference type="Pfam" id="PF01189">
    <property type="entry name" value="Methyltr_RsmB-F"/>
    <property type="match status" value="1"/>
</dbReference>
<dbReference type="InterPro" id="IPR049560">
    <property type="entry name" value="MeTrfase_RsmB-F_NOP2_cat"/>
</dbReference>
<dbReference type="Gene3D" id="1.10.940.10">
    <property type="entry name" value="NusB-like"/>
    <property type="match status" value="1"/>
</dbReference>
<comment type="similarity">
    <text evidence="1 7">Belongs to the class I-like SAM-binding methyltransferase superfamily. RsmB/NOP family.</text>
</comment>
<dbReference type="Pfam" id="PF01029">
    <property type="entry name" value="NusB"/>
    <property type="match status" value="1"/>
</dbReference>
<keyword evidence="3 7" id="KW-0808">Transferase</keyword>
<organism evidence="10 11">
    <name type="scientific">Lipingzhangella halophila</name>
    <dbReference type="NCBI Taxonomy" id="1783352"/>
    <lineage>
        <taxon>Bacteria</taxon>
        <taxon>Bacillati</taxon>
        <taxon>Actinomycetota</taxon>
        <taxon>Actinomycetes</taxon>
        <taxon>Streptosporangiales</taxon>
        <taxon>Nocardiopsidaceae</taxon>
        <taxon>Lipingzhangella</taxon>
    </lineage>
</organism>
<accession>A0A7W7W1F6</accession>
<evidence type="ECO:0000256" key="4">
    <source>
        <dbReference type="ARBA" id="ARBA00022691"/>
    </source>
</evidence>
<keyword evidence="2 7" id="KW-0489">Methyltransferase</keyword>
<feature type="binding site" evidence="7">
    <location>
        <position position="316"/>
    </location>
    <ligand>
        <name>S-adenosyl-L-methionine</name>
        <dbReference type="ChEBI" id="CHEBI:59789"/>
    </ligand>
</feature>
<keyword evidence="11" id="KW-1185">Reference proteome</keyword>